<evidence type="ECO:0000256" key="6">
    <source>
        <dbReference type="ARBA" id="ARBA00022833"/>
    </source>
</evidence>
<evidence type="ECO:0000313" key="12">
    <source>
        <dbReference type="Proteomes" id="UP001338125"/>
    </source>
</evidence>
<dbReference type="CDD" id="cd03124">
    <property type="entry name" value="alpha_CA_prokaryotic_like"/>
    <property type="match status" value="1"/>
</dbReference>
<dbReference type="InterPro" id="IPR001148">
    <property type="entry name" value="CA_dom"/>
</dbReference>
<dbReference type="PROSITE" id="PS00162">
    <property type="entry name" value="ALPHA_CA_1"/>
    <property type="match status" value="1"/>
</dbReference>
<dbReference type="InterPro" id="IPR018338">
    <property type="entry name" value="Carbonic_anhydrase_a-class_CS"/>
</dbReference>
<evidence type="ECO:0000256" key="5">
    <source>
        <dbReference type="ARBA" id="ARBA00022723"/>
    </source>
</evidence>
<gene>
    <name evidence="11" type="ORF">PT974_05325</name>
</gene>
<comment type="cofactor">
    <cofactor evidence="1 9">
        <name>Zn(2+)</name>
        <dbReference type="ChEBI" id="CHEBI:29105"/>
    </cofactor>
</comment>
<dbReference type="PANTHER" id="PTHR18952:SF265">
    <property type="entry name" value="CARBONIC ANHYDRASE"/>
    <property type="match status" value="1"/>
</dbReference>
<evidence type="ECO:0000313" key="11">
    <source>
        <dbReference type="EMBL" id="KAK5991935.1"/>
    </source>
</evidence>
<accession>A0ABR0SJI8</accession>
<dbReference type="Proteomes" id="UP001338125">
    <property type="component" value="Unassembled WGS sequence"/>
</dbReference>
<evidence type="ECO:0000256" key="7">
    <source>
        <dbReference type="ARBA" id="ARBA00023239"/>
    </source>
</evidence>
<dbReference type="SUPFAM" id="SSF51069">
    <property type="entry name" value="Carbonic anhydrase"/>
    <property type="match status" value="1"/>
</dbReference>
<evidence type="ECO:0000256" key="9">
    <source>
        <dbReference type="RuleBase" id="RU367011"/>
    </source>
</evidence>
<protein>
    <recommendedName>
        <fullName evidence="4 9">Carbonic anhydrase</fullName>
        <ecNumber evidence="4 9">4.2.1.1</ecNumber>
    </recommendedName>
</protein>
<dbReference type="PANTHER" id="PTHR18952">
    <property type="entry name" value="CARBONIC ANHYDRASE"/>
    <property type="match status" value="1"/>
</dbReference>
<organism evidence="11 12">
    <name type="scientific">Cladobotryum mycophilum</name>
    <dbReference type="NCBI Taxonomy" id="491253"/>
    <lineage>
        <taxon>Eukaryota</taxon>
        <taxon>Fungi</taxon>
        <taxon>Dikarya</taxon>
        <taxon>Ascomycota</taxon>
        <taxon>Pezizomycotina</taxon>
        <taxon>Sordariomycetes</taxon>
        <taxon>Hypocreomycetidae</taxon>
        <taxon>Hypocreales</taxon>
        <taxon>Hypocreaceae</taxon>
        <taxon>Cladobotryum</taxon>
    </lineage>
</organism>
<dbReference type="Gene3D" id="3.10.200.10">
    <property type="entry name" value="Alpha carbonic anhydrase"/>
    <property type="match status" value="1"/>
</dbReference>
<dbReference type="Pfam" id="PF00194">
    <property type="entry name" value="Carb_anhydrase"/>
    <property type="match status" value="1"/>
</dbReference>
<evidence type="ECO:0000256" key="2">
    <source>
        <dbReference type="ARBA" id="ARBA00002904"/>
    </source>
</evidence>
<dbReference type="EMBL" id="JAVFKD010000012">
    <property type="protein sequence ID" value="KAK5991935.1"/>
    <property type="molecule type" value="Genomic_DNA"/>
</dbReference>
<feature type="domain" description="Alpha-carbonic anhydrase" evidence="10">
    <location>
        <begin position="32"/>
        <end position="268"/>
    </location>
</feature>
<dbReference type="InterPro" id="IPR036398">
    <property type="entry name" value="CA_dom_sf"/>
</dbReference>
<evidence type="ECO:0000259" key="10">
    <source>
        <dbReference type="PROSITE" id="PS51144"/>
    </source>
</evidence>
<dbReference type="EC" id="4.2.1.1" evidence="4 9"/>
<reference evidence="11 12" key="1">
    <citation type="submission" date="2024-01" db="EMBL/GenBank/DDBJ databases">
        <title>Complete genome of Cladobotryum mycophilum ATHUM6906.</title>
        <authorList>
            <person name="Christinaki A.C."/>
            <person name="Myridakis A.I."/>
            <person name="Kouvelis V.N."/>
        </authorList>
    </citation>
    <scope>NUCLEOTIDE SEQUENCE [LARGE SCALE GENOMIC DNA]</scope>
    <source>
        <strain evidence="11 12">ATHUM6906</strain>
    </source>
</reference>
<keyword evidence="5 9" id="KW-0479">Metal-binding</keyword>
<keyword evidence="7 9" id="KW-0456">Lyase</keyword>
<dbReference type="PROSITE" id="PS51144">
    <property type="entry name" value="ALPHA_CA_2"/>
    <property type="match status" value="1"/>
</dbReference>
<comment type="caution">
    <text evidence="11">The sequence shown here is derived from an EMBL/GenBank/DDBJ whole genome shotgun (WGS) entry which is preliminary data.</text>
</comment>
<comment type="function">
    <text evidence="2 9">Reversible hydration of carbon dioxide.</text>
</comment>
<dbReference type="InterPro" id="IPR023561">
    <property type="entry name" value="Carbonic_anhydrase_a-class"/>
</dbReference>
<name>A0ABR0SJI8_9HYPO</name>
<comment type="catalytic activity">
    <reaction evidence="8 9">
        <text>hydrogencarbonate + H(+) = CO2 + H2O</text>
        <dbReference type="Rhea" id="RHEA:10748"/>
        <dbReference type="ChEBI" id="CHEBI:15377"/>
        <dbReference type="ChEBI" id="CHEBI:15378"/>
        <dbReference type="ChEBI" id="CHEBI:16526"/>
        <dbReference type="ChEBI" id="CHEBI:17544"/>
        <dbReference type="EC" id="4.2.1.1"/>
    </reaction>
</comment>
<evidence type="ECO:0000256" key="3">
    <source>
        <dbReference type="ARBA" id="ARBA00010718"/>
    </source>
</evidence>
<proteinExistence type="inferred from homology"/>
<sequence length="268" mass="30062">MAAAISLVNPALAACNYGTSSFPRSAAGIKVNTFGYTPTTGPMHWYQMNKTANVLCAKGRNQSPISLGKSTKIEAGQSLEFKVENATQGAVFENIGTTIQVLVNGTMKVDGKYHNMTQFHFHTPSEHKLRDEYYPMEAHFVFEAEDKSLSVMAFLISLGPTDPLLASIFLHIYDIKSPGRTTRTEPLDFTMLEANVKENLVWRYTGSLTTPPCTEGVKWYISQIPLFVNNFTFERVKRVLKFNSRFTQNKLGQPNLLEESAMEFIKQL</sequence>
<keyword evidence="12" id="KW-1185">Reference proteome</keyword>
<comment type="similarity">
    <text evidence="3 9">Belongs to the alpha-carbonic anhydrase family.</text>
</comment>
<evidence type="ECO:0000256" key="1">
    <source>
        <dbReference type="ARBA" id="ARBA00001947"/>
    </source>
</evidence>
<dbReference type="InterPro" id="IPR041891">
    <property type="entry name" value="Alpha_CA_prokaryot-like"/>
</dbReference>
<evidence type="ECO:0000256" key="4">
    <source>
        <dbReference type="ARBA" id="ARBA00012925"/>
    </source>
</evidence>
<keyword evidence="6 9" id="KW-0862">Zinc</keyword>
<dbReference type="SMART" id="SM01057">
    <property type="entry name" value="Carb_anhydrase"/>
    <property type="match status" value="1"/>
</dbReference>
<evidence type="ECO:0000256" key="8">
    <source>
        <dbReference type="ARBA" id="ARBA00048348"/>
    </source>
</evidence>